<name>A0A6M0QA01_9BACI</name>
<feature type="transmembrane region" description="Helical" evidence="1">
    <location>
        <begin position="114"/>
        <end position="134"/>
    </location>
</feature>
<evidence type="ECO:0000313" key="2">
    <source>
        <dbReference type="EMBL" id="NEY73196.1"/>
    </source>
</evidence>
<evidence type="ECO:0000256" key="1">
    <source>
        <dbReference type="SAM" id="Phobius"/>
    </source>
</evidence>
<dbReference type="RefSeq" id="WP_163180674.1">
    <property type="nucleotide sequence ID" value="NZ_JAAIWM010000006.1"/>
</dbReference>
<protein>
    <submittedName>
        <fullName evidence="2">Uncharacterized protein</fullName>
    </submittedName>
</protein>
<keyword evidence="1" id="KW-0812">Transmembrane</keyword>
<reference evidence="2 3" key="1">
    <citation type="submission" date="2020-02" db="EMBL/GenBank/DDBJ databases">
        <title>Bacillus aquiflavi sp. nov., isolated from yellow water of strong flavor Chinese baijiu in Yibin region of China.</title>
        <authorList>
            <person name="Xie J."/>
        </authorList>
    </citation>
    <scope>NUCLEOTIDE SEQUENCE [LARGE SCALE GENOMIC DNA]</scope>
    <source>
        <strain evidence="2 3">SA4</strain>
    </source>
</reference>
<proteinExistence type="predicted"/>
<feature type="transmembrane region" description="Helical" evidence="1">
    <location>
        <begin position="6"/>
        <end position="23"/>
    </location>
</feature>
<dbReference type="Proteomes" id="UP000481043">
    <property type="component" value="Unassembled WGS sequence"/>
</dbReference>
<gene>
    <name evidence="2" type="ORF">G4D63_15790</name>
</gene>
<sequence>MVHEGLLLYANVICTVLLFLYIYRIRRLIGFQLGMNISMIAGGMLAITTGVLLIAQFPLQFAPVTIITAVLGMVVGAIFGVLFDYQTMLTGWANGLMMGLMAPMIGAVTDGSMLFIWFMELSLLVAFSFVAWSARGT</sequence>
<dbReference type="AlphaFoldDB" id="A0A6M0QA01"/>
<accession>A0A6M0QA01</accession>
<keyword evidence="1" id="KW-0472">Membrane</keyword>
<dbReference type="EMBL" id="JAAIWM010000006">
    <property type="protein sequence ID" value="NEY73196.1"/>
    <property type="molecule type" value="Genomic_DNA"/>
</dbReference>
<organism evidence="2 3">
    <name type="scientific">Bacillus mesophilus</name>
    <dbReference type="NCBI Taxonomy" id="1808955"/>
    <lineage>
        <taxon>Bacteria</taxon>
        <taxon>Bacillati</taxon>
        <taxon>Bacillota</taxon>
        <taxon>Bacilli</taxon>
        <taxon>Bacillales</taxon>
        <taxon>Bacillaceae</taxon>
        <taxon>Bacillus</taxon>
    </lineage>
</organism>
<evidence type="ECO:0000313" key="3">
    <source>
        <dbReference type="Proteomes" id="UP000481043"/>
    </source>
</evidence>
<keyword evidence="1" id="KW-1133">Transmembrane helix</keyword>
<keyword evidence="3" id="KW-1185">Reference proteome</keyword>
<feature type="transmembrane region" description="Helical" evidence="1">
    <location>
        <begin position="61"/>
        <end position="82"/>
    </location>
</feature>
<feature type="transmembrane region" description="Helical" evidence="1">
    <location>
        <begin position="89"/>
        <end position="108"/>
    </location>
</feature>
<comment type="caution">
    <text evidence="2">The sequence shown here is derived from an EMBL/GenBank/DDBJ whole genome shotgun (WGS) entry which is preliminary data.</text>
</comment>
<feature type="transmembrane region" description="Helical" evidence="1">
    <location>
        <begin position="35"/>
        <end position="55"/>
    </location>
</feature>